<sequence>MILNRYWDRASGYRQIVRNIGCRGRCAILHPRPPHYQYRKPISAPISDVRSLSSLPETRVKRALDRDTLVSVLEVSASKRDLKGYLQKYTGKPTIGENTTESPSRTSPLEPNEHSKKHHIRNVAIVKIRNPQCLNQNTISGIAKTLSQLRALGLLSLVVVDCGIKADRKLFEEQSLLICEALESFSRPGAKLLDGVVVKRPLGSQYPARIVGESYSVLDHGALAKTLDNGLIAVIPSLVREDDTFSARPADAREVVTGLTKYLVGLQFETKTPDPSSEHVESTRPLAIASVERIIILDPLGGTPVTGRPGASHRFINLEQEYDLLQKEMEGSEGYLRTAPGGSTTLATRHGDNLCLIKETLAILPPTSSALITTPYAAANTHSAHHQKATRSTNRSDPSTFGFSVTTRTRQNPLLHNLLTDKPVFSSSLPVKQYPNATVEDSLVDASSGGTLVKRGMPLTIFPNPYNNPWKPPAPDAPRLRLTDTCIDLPRLVYLIENSFGRKLDLNDYLRRVNENLAGVIVAGEYEGGAILTWEVPEGIDRSMSYQEGRLVPYLDKFAVLKSRQGSGGVADIVFNAMVRDAFPGGVCWRSRKNNPVNKWYFERSAGASKLYGCDWSMFWTTLNLHNQHPILQDYESACRKVKPSWADNKHILD</sequence>
<organism evidence="1 2">
    <name type="scientific">Trichothecium roseum</name>
    <dbReference type="NCBI Taxonomy" id="47278"/>
    <lineage>
        <taxon>Eukaryota</taxon>
        <taxon>Fungi</taxon>
        <taxon>Dikarya</taxon>
        <taxon>Ascomycota</taxon>
        <taxon>Pezizomycotina</taxon>
        <taxon>Sordariomycetes</taxon>
        <taxon>Hypocreomycetidae</taxon>
        <taxon>Hypocreales</taxon>
        <taxon>Hypocreales incertae sedis</taxon>
        <taxon>Trichothecium</taxon>
    </lineage>
</organism>
<protein>
    <submittedName>
        <fullName evidence="1">Uncharacterized protein</fullName>
    </submittedName>
</protein>
<keyword evidence="2" id="KW-1185">Reference proteome</keyword>
<dbReference type="EMBL" id="CM047942">
    <property type="protein sequence ID" value="KAI9901506.1"/>
    <property type="molecule type" value="Genomic_DNA"/>
</dbReference>
<accession>A0ACC0V6E3</accession>
<evidence type="ECO:0000313" key="2">
    <source>
        <dbReference type="Proteomes" id="UP001163324"/>
    </source>
</evidence>
<comment type="caution">
    <text evidence="1">The sequence shown here is derived from an EMBL/GenBank/DDBJ whole genome shotgun (WGS) entry which is preliminary data.</text>
</comment>
<dbReference type="Proteomes" id="UP001163324">
    <property type="component" value="Chromosome 3"/>
</dbReference>
<evidence type="ECO:0000313" key="1">
    <source>
        <dbReference type="EMBL" id="KAI9901506.1"/>
    </source>
</evidence>
<proteinExistence type="predicted"/>
<name>A0ACC0V6E3_9HYPO</name>
<gene>
    <name evidence="1" type="ORF">N3K66_003323</name>
</gene>
<reference evidence="1" key="1">
    <citation type="submission" date="2022-10" db="EMBL/GenBank/DDBJ databases">
        <title>Complete Genome of Trichothecium roseum strain YXFP-22015, a Plant Pathogen Isolated from Citrus.</title>
        <authorList>
            <person name="Wang Y."/>
            <person name="Zhu L."/>
        </authorList>
    </citation>
    <scope>NUCLEOTIDE SEQUENCE</scope>
    <source>
        <strain evidence="1">YXFP-22015</strain>
    </source>
</reference>